<protein>
    <submittedName>
        <fullName evidence="6">NAD(P)H-dependent oxidoreductase</fullName>
    </submittedName>
</protein>
<sequence length="191" mass="20977">MSTILIINGAESREPMATGRLSEHLAETARAELEPGMKVLTTRVQAGYDVAVEQRKFVEADVVLFQFPVFWFATPPTLKKYVDDVYEYGKFFGPGPAYGRGGLLGGRDYLVSTTWNATPDDFGAGQSIIAGRSVDEVLTAFHLTQQYVGLKPLPSFSEHDVVRGPDPQGAAHRLREHLRTHVSGELARATV</sequence>
<dbReference type="SUPFAM" id="SSF52218">
    <property type="entry name" value="Flavoproteins"/>
    <property type="match status" value="1"/>
</dbReference>
<dbReference type="InterPro" id="IPR003680">
    <property type="entry name" value="Flavodoxin_fold"/>
</dbReference>
<dbReference type="EMBL" id="VSZQ01000172">
    <property type="protein sequence ID" value="TYR53711.1"/>
    <property type="molecule type" value="Genomic_DNA"/>
</dbReference>
<evidence type="ECO:0000313" key="6">
    <source>
        <dbReference type="EMBL" id="TYR53711.1"/>
    </source>
</evidence>
<reference evidence="6 7" key="1">
    <citation type="submission" date="2019-08" db="EMBL/GenBank/DDBJ databases">
        <title>Draft genome for granaticin producer strain Streptomyces parvus C05.</title>
        <authorList>
            <person name="Gonzalez-Pimentel J.L."/>
        </authorList>
    </citation>
    <scope>NUCLEOTIDE SEQUENCE [LARGE SCALE GENOMIC DNA]</scope>
    <source>
        <strain evidence="6 7">C05</strain>
    </source>
</reference>
<keyword evidence="3" id="KW-0274">FAD</keyword>
<gene>
    <name evidence="6" type="ORF">FY004_26705</name>
</gene>
<comment type="similarity">
    <text evidence="4">Belongs to the oxidoreductase MdaB family.</text>
</comment>
<dbReference type="InterPro" id="IPR029039">
    <property type="entry name" value="Flavoprotein-like_sf"/>
</dbReference>
<dbReference type="Pfam" id="PF02525">
    <property type="entry name" value="Flavodoxin_2"/>
    <property type="match status" value="1"/>
</dbReference>
<proteinExistence type="inferred from homology"/>
<dbReference type="InterPro" id="IPR052397">
    <property type="entry name" value="NADPH-QR_MdaB"/>
</dbReference>
<accession>A0A5D4IKJ3</accession>
<comment type="cofactor">
    <cofactor evidence="1">
        <name>FAD</name>
        <dbReference type="ChEBI" id="CHEBI:57692"/>
    </cofactor>
</comment>
<evidence type="ECO:0000256" key="3">
    <source>
        <dbReference type="ARBA" id="ARBA00022827"/>
    </source>
</evidence>
<dbReference type="PANTHER" id="PTHR46305">
    <property type="match status" value="1"/>
</dbReference>
<organism evidence="6 7">
    <name type="scientific">Streptomyces parvus</name>
    <dbReference type="NCBI Taxonomy" id="66428"/>
    <lineage>
        <taxon>Bacteria</taxon>
        <taxon>Bacillati</taxon>
        <taxon>Actinomycetota</taxon>
        <taxon>Actinomycetes</taxon>
        <taxon>Kitasatosporales</taxon>
        <taxon>Streptomycetaceae</taxon>
        <taxon>Streptomyces</taxon>
    </lineage>
</organism>
<evidence type="ECO:0000256" key="2">
    <source>
        <dbReference type="ARBA" id="ARBA00022630"/>
    </source>
</evidence>
<dbReference type="Gene3D" id="3.40.50.360">
    <property type="match status" value="1"/>
</dbReference>
<feature type="domain" description="Flavodoxin-like fold" evidence="5">
    <location>
        <begin position="3"/>
        <end position="180"/>
    </location>
</feature>
<evidence type="ECO:0000256" key="4">
    <source>
        <dbReference type="ARBA" id="ARBA00037981"/>
    </source>
</evidence>
<keyword evidence="2" id="KW-0285">Flavoprotein</keyword>
<evidence type="ECO:0000256" key="1">
    <source>
        <dbReference type="ARBA" id="ARBA00001974"/>
    </source>
</evidence>
<comment type="caution">
    <text evidence="6">The sequence shown here is derived from an EMBL/GenBank/DDBJ whole genome shotgun (WGS) entry which is preliminary data.</text>
</comment>
<keyword evidence="7" id="KW-1185">Reference proteome</keyword>
<dbReference type="Proteomes" id="UP000323242">
    <property type="component" value="Unassembled WGS sequence"/>
</dbReference>
<evidence type="ECO:0000313" key="7">
    <source>
        <dbReference type="Proteomes" id="UP000323242"/>
    </source>
</evidence>
<dbReference type="PANTHER" id="PTHR46305:SF3">
    <property type="entry name" value="NADPH:QUINONE OXIDOREDUCTASE MDAB"/>
    <property type="match status" value="1"/>
</dbReference>
<dbReference type="RefSeq" id="WP_148904049.1">
    <property type="nucleotide sequence ID" value="NZ_VSZQ01000172.1"/>
</dbReference>
<dbReference type="AlphaFoldDB" id="A0A5D4IKJ3"/>
<name>A0A5D4IKJ3_9ACTN</name>
<evidence type="ECO:0000259" key="5">
    <source>
        <dbReference type="Pfam" id="PF02525"/>
    </source>
</evidence>